<evidence type="ECO:0000256" key="1">
    <source>
        <dbReference type="SAM" id="Phobius"/>
    </source>
</evidence>
<keyword evidence="1" id="KW-0812">Transmembrane</keyword>
<accession>A0A8J3NF58</accession>
<evidence type="ECO:0000313" key="2">
    <source>
        <dbReference type="EMBL" id="GID14872.1"/>
    </source>
</evidence>
<evidence type="ECO:0000313" key="3">
    <source>
        <dbReference type="Proteomes" id="UP000612808"/>
    </source>
</evidence>
<comment type="caution">
    <text evidence="2">The sequence shown here is derived from an EMBL/GenBank/DDBJ whole genome shotgun (WGS) entry which is preliminary data.</text>
</comment>
<protein>
    <submittedName>
        <fullName evidence="2">Uncharacterized protein</fullName>
    </submittedName>
</protein>
<keyword evidence="3" id="KW-1185">Reference proteome</keyword>
<proteinExistence type="predicted"/>
<feature type="transmembrane region" description="Helical" evidence="1">
    <location>
        <begin position="63"/>
        <end position="85"/>
    </location>
</feature>
<feature type="transmembrane region" description="Helical" evidence="1">
    <location>
        <begin position="97"/>
        <end position="126"/>
    </location>
</feature>
<organism evidence="2 3">
    <name type="scientific">Actinocatenispora rupis</name>
    <dbReference type="NCBI Taxonomy" id="519421"/>
    <lineage>
        <taxon>Bacteria</taxon>
        <taxon>Bacillati</taxon>
        <taxon>Actinomycetota</taxon>
        <taxon>Actinomycetes</taxon>
        <taxon>Micromonosporales</taxon>
        <taxon>Micromonosporaceae</taxon>
        <taxon>Actinocatenispora</taxon>
    </lineage>
</organism>
<feature type="transmembrane region" description="Helical" evidence="1">
    <location>
        <begin position="21"/>
        <end position="43"/>
    </location>
</feature>
<name>A0A8J3NF58_9ACTN</name>
<dbReference type="AlphaFoldDB" id="A0A8J3NF58"/>
<dbReference type="EMBL" id="BOMB01000033">
    <property type="protein sequence ID" value="GID14872.1"/>
    <property type="molecule type" value="Genomic_DNA"/>
</dbReference>
<gene>
    <name evidence="2" type="ORF">Aru02nite_57610</name>
</gene>
<reference evidence="2" key="1">
    <citation type="submission" date="2021-01" db="EMBL/GenBank/DDBJ databases">
        <title>Whole genome shotgun sequence of Actinocatenispora rupis NBRC 107355.</title>
        <authorList>
            <person name="Komaki H."/>
            <person name="Tamura T."/>
        </authorList>
    </citation>
    <scope>NUCLEOTIDE SEQUENCE</scope>
    <source>
        <strain evidence="2">NBRC 107355</strain>
    </source>
</reference>
<keyword evidence="1" id="KW-0472">Membrane</keyword>
<dbReference type="RefSeq" id="WP_203662852.1">
    <property type="nucleotide sequence ID" value="NZ_BAAAZM010000004.1"/>
</dbReference>
<sequence>MSYVPATAYPTGGERPPNVTPAAIGLIIAGAVSFVSGAIWMAAGLSVINDEANKGTQLGGSDAVAYMMVLSPVLSVFLAPATIIGGVQMLRRRTRNLAVLGAIFAVVPFTGCCFLAGIPVGIWALLTLRRPDVAAWYAGRPVAAPPQPPPYGPPPQYW</sequence>
<keyword evidence="1" id="KW-1133">Transmembrane helix</keyword>
<dbReference type="Proteomes" id="UP000612808">
    <property type="component" value="Unassembled WGS sequence"/>
</dbReference>